<dbReference type="CDD" id="cd02440">
    <property type="entry name" value="AdoMet_MTases"/>
    <property type="match status" value="1"/>
</dbReference>
<evidence type="ECO:0000256" key="1">
    <source>
        <dbReference type="ARBA" id="ARBA00022603"/>
    </source>
</evidence>
<organism evidence="4 5">
    <name type="scientific">Actinokineospora alba</name>
    <dbReference type="NCBI Taxonomy" id="504798"/>
    <lineage>
        <taxon>Bacteria</taxon>
        <taxon>Bacillati</taxon>
        <taxon>Actinomycetota</taxon>
        <taxon>Actinomycetes</taxon>
        <taxon>Pseudonocardiales</taxon>
        <taxon>Pseudonocardiaceae</taxon>
        <taxon>Actinokineospora</taxon>
    </lineage>
</organism>
<feature type="domain" description="Methyltransferase" evidence="3">
    <location>
        <begin position="47"/>
        <end position="145"/>
    </location>
</feature>
<accession>A0A1H0HXU1</accession>
<dbReference type="GO" id="GO:0008168">
    <property type="term" value="F:methyltransferase activity"/>
    <property type="evidence" value="ECO:0007669"/>
    <property type="project" value="UniProtKB-KW"/>
</dbReference>
<keyword evidence="5" id="KW-1185">Reference proteome</keyword>
<keyword evidence="2 4" id="KW-0808">Transferase</keyword>
<protein>
    <submittedName>
        <fullName evidence="4">Methyltransferase domain-containing protein</fullName>
    </submittedName>
</protein>
<dbReference type="Gene3D" id="3.40.50.150">
    <property type="entry name" value="Vaccinia Virus protein VP39"/>
    <property type="match status" value="1"/>
</dbReference>
<reference evidence="5" key="1">
    <citation type="submission" date="2016-10" db="EMBL/GenBank/DDBJ databases">
        <authorList>
            <person name="Varghese N."/>
            <person name="Submissions S."/>
        </authorList>
    </citation>
    <scope>NUCLEOTIDE SEQUENCE [LARGE SCALE GENOMIC DNA]</scope>
    <source>
        <strain evidence="5">IBRC-M 10655</strain>
    </source>
</reference>
<proteinExistence type="predicted"/>
<dbReference type="SUPFAM" id="SSF53335">
    <property type="entry name" value="S-adenosyl-L-methionine-dependent methyltransferases"/>
    <property type="match status" value="1"/>
</dbReference>
<dbReference type="InterPro" id="IPR029063">
    <property type="entry name" value="SAM-dependent_MTases_sf"/>
</dbReference>
<evidence type="ECO:0000256" key="2">
    <source>
        <dbReference type="ARBA" id="ARBA00022679"/>
    </source>
</evidence>
<dbReference type="PANTHER" id="PTHR43861">
    <property type="entry name" value="TRANS-ACONITATE 2-METHYLTRANSFERASE-RELATED"/>
    <property type="match status" value="1"/>
</dbReference>
<gene>
    <name evidence="4" type="ORF">SAMN05192558_102309</name>
</gene>
<keyword evidence="1 4" id="KW-0489">Methyltransferase</keyword>
<dbReference type="RefSeq" id="WP_091370784.1">
    <property type="nucleotide sequence ID" value="NZ_FNDV01000008.1"/>
</dbReference>
<evidence type="ECO:0000259" key="3">
    <source>
        <dbReference type="Pfam" id="PF13649"/>
    </source>
</evidence>
<dbReference type="InterPro" id="IPR041698">
    <property type="entry name" value="Methyltransf_25"/>
</dbReference>
<dbReference type="GO" id="GO:0032259">
    <property type="term" value="P:methylation"/>
    <property type="evidence" value="ECO:0007669"/>
    <property type="project" value="UniProtKB-KW"/>
</dbReference>
<evidence type="ECO:0000313" key="5">
    <source>
        <dbReference type="Proteomes" id="UP000199651"/>
    </source>
</evidence>
<dbReference type="PANTHER" id="PTHR43861:SF1">
    <property type="entry name" value="TRANS-ACONITATE 2-METHYLTRANSFERASE"/>
    <property type="match status" value="1"/>
</dbReference>
<dbReference type="STRING" id="504798.SAMN05421871_1088"/>
<dbReference type="Proteomes" id="UP000199651">
    <property type="component" value="Unassembled WGS sequence"/>
</dbReference>
<dbReference type="OrthoDB" id="3286690at2"/>
<sequence>MDTITARKWLDRWDTQQERYVADREERFRVVIDVVRQATAGIAKPRIVDIGCGPGSLAERLADALPHAEIVGVDADPLLLDMANSAARNDVRFVRALLGDPAWADAVGMAGEWDAVVSSTALHWLSPTELAQVFATAAGRLRPGGVLVNADNMHLAGPLDEFAKVVLAERAKRVGVVDNEDWRSWWDALLAEPGMDALVAERSKVTYSHDSSSGLTVGEYVALLTGAGFAAAGPVWQFGDDHVVVAVR</sequence>
<dbReference type="EMBL" id="FNJB01000002">
    <property type="protein sequence ID" value="SDO23969.1"/>
    <property type="molecule type" value="Genomic_DNA"/>
</dbReference>
<dbReference type="AlphaFoldDB" id="A0A1H0HXU1"/>
<evidence type="ECO:0000313" key="4">
    <source>
        <dbReference type="EMBL" id="SDO23969.1"/>
    </source>
</evidence>
<dbReference type="Pfam" id="PF13649">
    <property type="entry name" value="Methyltransf_25"/>
    <property type="match status" value="1"/>
</dbReference>
<name>A0A1H0HXU1_9PSEU</name>